<dbReference type="InterPro" id="IPR055290">
    <property type="entry name" value="At3g26010-like"/>
</dbReference>
<name>A0AAD8MF31_9APIA</name>
<dbReference type="AlphaFoldDB" id="A0AAD8MF31"/>
<gene>
    <name evidence="2" type="ORF">POM88_029693</name>
</gene>
<dbReference type="NCBIfam" id="TIGR01640">
    <property type="entry name" value="F_box_assoc_1"/>
    <property type="match status" value="1"/>
</dbReference>
<evidence type="ECO:0000313" key="2">
    <source>
        <dbReference type="EMBL" id="KAK1373500.1"/>
    </source>
</evidence>
<dbReference type="InterPro" id="IPR056592">
    <property type="entry name" value="Beta-prop_At3g26010-like"/>
</dbReference>
<dbReference type="InterPro" id="IPR011043">
    <property type="entry name" value="Gal_Oxase/kelch_b-propeller"/>
</dbReference>
<reference evidence="2" key="2">
    <citation type="submission" date="2023-05" db="EMBL/GenBank/DDBJ databases">
        <authorList>
            <person name="Schelkunov M.I."/>
        </authorList>
    </citation>
    <scope>NUCLEOTIDE SEQUENCE</scope>
    <source>
        <strain evidence="2">Hsosn_3</strain>
        <tissue evidence="2">Leaf</tissue>
    </source>
</reference>
<dbReference type="PANTHER" id="PTHR35546:SF100">
    <property type="entry name" value="F-BOX DOMAIN-CONTAINING PROTEIN"/>
    <property type="match status" value="1"/>
</dbReference>
<dbReference type="SUPFAM" id="SSF50965">
    <property type="entry name" value="Galactose oxidase, central domain"/>
    <property type="match status" value="1"/>
</dbReference>
<dbReference type="EMBL" id="JAUIZM010000007">
    <property type="protein sequence ID" value="KAK1373500.1"/>
    <property type="molecule type" value="Genomic_DNA"/>
</dbReference>
<protein>
    <submittedName>
        <fullName evidence="2">F-box domain, galactose oxidase/kelch, beta-propeller, F-box associated interaction</fullName>
    </submittedName>
</protein>
<accession>A0AAD8MF31</accession>
<dbReference type="Proteomes" id="UP001237642">
    <property type="component" value="Unassembled WGS sequence"/>
</dbReference>
<organism evidence="2 3">
    <name type="scientific">Heracleum sosnowskyi</name>
    <dbReference type="NCBI Taxonomy" id="360622"/>
    <lineage>
        <taxon>Eukaryota</taxon>
        <taxon>Viridiplantae</taxon>
        <taxon>Streptophyta</taxon>
        <taxon>Embryophyta</taxon>
        <taxon>Tracheophyta</taxon>
        <taxon>Spermatophyta</taxon>
        <taxon>Magnoliopsida</taxon>
        <taxon>eudicotyledons</taxon>
        <taxon>Gunneridae</taxon>
        <taxon>Pentapetalae</taxon>
        <taxon>asterids</taxon>
        <taxon>campanulids</taxon>
        <taxon>Apiales</taxon>
        <taxon>Apiaceae</taxon>
        <taxon>Apioideae</taxon>
        <taxon>apioid superclade</taxon>
        <taxon>Tordylieae</taxon>
        <taxon>Tordyliinae</taxon>
        <taxon>Heracleum</taxon>
    </lineage>
</organism>
<dbReference type="InterPro" id="IPR036047">
    <property type="entry name" value="F-box-like_dom_sf"/>
</dbReference>
<evidence type="ECO:0000313" key="3">
    <source>
        <dbReference type="Proteomes" id="UP001237642"/>
    </source>
</evidence>
<reference evidence="2" key="1">
    <citation type="submission" date="2023-02" db="EMBL/GenBank/DDBJ databases">
        <title>Genome of toxic invasive species Heracleum sosnowskyi carries increased number of genes despite the absence of recent whole-genome duplications.</title>
        <authorList>
            <person name="Schelkunov M."/>
            <person name="Shtratnikova V."/>
            <person name="Makarenko M."/>
            <person name="Klepikova A."/>
            <person name="Omelchenko D."/>
            <person name="Novikova G."/>
            <person name="Obukhova E."/>
            <person name="Bogdanov V."/>
            <person name="Penin A."/>
            <person name="Logacheva M."/>
        </authorList>
    </citation>
    <scope>NUCLEOTIDE SEQUENCE</scope>
    <source>
        <strain evidence="2">Hsosn_3</strain>
        <tissue evidence="2">Leaf</tissue>
    </source>
</reference>
<dbReference type="SUPFAM" id="SSF81383">
    <property type="entry name" value="F-box domain"/>
    <property type="match status" value="1"/>
</dbReference>
<proteinExistence type="predicted"/>
<evidence type="ECO:0000259" key="1">
    <source>
        <dbReference type="Pfam" id="PF24750"/>
    </source>
</evidence>
<comment type="caution">
    <text evidence="2">The sequence shown here is derived from an EMBL/GenBank/DDBJ whole genome shotgun (WGS) entry which is preliminary data.</text>
</comment>
<dbReference type="PANTHER" id="PTHR35546">
    <property type="entry name" value="F-BOX PROTEIN INTERACTION DOMAIN PROTEIN-RELATED"/>
    <property type="match status" value="1"/>
</dbReference>
<dbReference type="InterPro" id="IPR017451">
    <property type="entry name" value="F-box-assoc_interact_dom"/>
</dbReference>
<sequence>MDRGKKPSMFLAAKNSKLYMDLKDIIREHALAFLPAKSLFRCQGVCRDWMLQISTPFFAHNQSLSYHGISGLFCQTHDNPPSFVTTDPKSCGVPDPSLNFLPVPVDIRSSSNGLLCCQGRTGDKTYYMCNPITKQWKSIPKQNANHGSDPAVVLVFEPSLLNFVAEYKLVCAFPSADFDGATEFEIYSSKEGSWKISGEICFADRKLIPKTGVYVNGIVYWQSRNGGGIVSFDLMKDRSQLLQGYSRSYSSIGRMDGKLCTACSSGSAVSVVTLSNVYSNTMQIGSTARMWKDKITFQLDNKALSLPQEYMHIIYIGNDVVLGQCGQAMYSYDMKKKETKVFPTTPHYDARVVPYTSTLVYL</sequence>
<keyword evidence="3" id="KW-1185">Reference proteome</keyword>
<feature type="domain" description="F-box protein At3g26010-like beta-propeller" evidence="1">
    <location>
        <begin position="108"/>
        <end position="300"/>
    </location>
</feature>
<dbReference type="Pfam" id="PF24750">
    <property type="entry name" value="b-prop_At3g26010-like"/>
    <property type="match status" value="1"/>
</dbReference>